<organism evidence="2 3">
    <name type="scientific">Microscilla marina ATCC 23134</name>
    <dbReference type="NCBI Taxonomy" id="313606"/>
    <lineage>
        <taxon>Bacteria</taxon>
        <taxon>Pseudomonadati</taxon>
        <taxon>Bacteroidota</taxon>
        <taxon>Cytophagia</taxon>
        <taxon>Cytophagales</taxon>
        <taxon>Microscillaceae</taxon>
        <taxon>Microscilla</taxon>
    </lineage>
</organism>
<reference evidence="2 3" key="1">
    <citation type="submission" date="2007-01" db="EMBL/GenBank/DDBJ databases">
        <authorList>
            <person name="Haygood M."/>
            <person name="Podell S."/>
            <person name="Anderson C."/>
            <person name="Hopkinson B."/>
            <person name="Roe K."/>
            <person name="Barbeau K."/>
            <person name="Gaasterland T."/>
            <person name="Ferriera S."/>
            <person name="Johnson J."/>
            <person name="Kravitz S."/>
            <person name="Beeson K."/>
            <person name="Sutton G."/>
            <person name="Rogers Y.-H."/>
            <person name="Friedman R."/>
            <person name="Frazier M."/>
            <person name="Venter J.C."/>
        </authorList>
    </citation>
    <scope>NUCLEOTIDE SEQUENCE [LARGE SCALE GENOMIC DNA]</scope>
    <source>
        <strain evidence="2 3">ATCC 23134</strain>
    </source>
</reference>
<proteinExistence type="predicted"/>
<sequence length="131" mass="15218">MEDLEIKGESGVFYIPNVKMEVSTGTCEISGESYLEDTDEFYNTIIKWIEQYRAEVKKAIKFNFRLTYFNTSSSRGILNVLRTLKDYEDSGAEVEINWYYPDDDDSIAEEAEDYMVSTGLKINMYSFEAED</sequence>
<evidence type="ECO:0000313" key="3">
    <source>
        <dbReference type="Proteomes" id="UP000004095"/>
    </source>
</evidence>
<keyword evidence="3" id="KW-1185">Reference proteome</keyword>
<accession>A1ZCL4</accession>
<evidence type="ECO:0000313" key="2">
    <source>
        <dbReference type="EMBL" id="EAY32016.1"/>
    </source>
</evidence>
<dbReference type="RefSeq" id="WP_002692915.1">
    <property type="nucleotide sequence ID" value="NZ_AAWS01000001.1"/>
</dbReference>
<dbReference type="eggNOG" id="ENOG50312WH">
    <property type="taxonomic scope" value="Bacteria"/>
</dbReference>
<dbReference type="AlphaFoldDB" id="A1ZCL4"/>
<gene>
    <name evidence="2" type="ORF">M23134_02045</name>
</gene>
<dbReference type="InterPro" id="IPR018530">
    <property type="entry name" value="SiaC"/>
</dbReference>
<evidence type="ECO:0000259" key="1">
    <source>
        <dbReference type="Pfam" id="PF09345"/>
    </source>
</evidence>
<name>A1ZCL4_MICM2</name>
<comment type="caution">
    <text evidence="2">The sequence shown here is derived from an EMBL/GenBank/DDBJ whole genome shotgun (WGS) entry which is preliminary data.</text>
</comment>
<dbReference type="Pfam" id="PF09345">
    <property type="entry name" value="SiaC"/>
    <property type="match status" value="1"/>
</dbReference>
<dbReference type="EMBL" id="AAWS01000001">
    <property type="protein sequence ID" value="EAY32016.1"/>
    <property type="molecule type" value="Genomic_DNA"/>
</dbReference>
<dbReference type="Proteomes" id="UP000004095">
    <property type="component" value="Unassembled WGS sequence"/>
</dbReference>
<feature type="domain" description="SiaC family regulatory phosphoprotein" evidence="1">
    <location>
        <begin position="14"/>
        <end position="125"/>
    </location>
</feature>
<protein>
    <recommendedName>
        <fullName evidence="1">SiaC family regulatory phosphoprotein domain-containing protein</fullName>
    </recommendedName>
</protein>
<dbReference type="OrthoDB" id="5297629at2"/>